<name>A0ABP0C193_9PEZI</name>
<dbReference type="InterPro" id="IPR011006">
    <property type="entry name" value="CheY-like_superfamily"/>
</dbReference>
<dbReference type="SUPFAM" id="SSF47384">
    <property type="entry name" value="Homodimeric domain of signal transducing histidine kinase"/>
    <property type="match status" value="1"/>
</dbReference>
<feature type="region of interest" description="Disordered" evidence="3">
    <location>
        <begin position="930"/>
        <end position="972"/>
    </location>
</feature>
<feature type="region of interest" description="Disordered" evidence="3">
    <location>
        <begin position="1179"/>
        <end position="1232"/>
    </location>
</feature>
<keyword evidence="1 2" id="KW-0597">Phosphoprotein</keyword>
<keyword evidence="8" id="KW-1185">Reference proteome</keyword>
<dbReference type="GO" id="GO:0004673">
    <property type="term" value="F:protein histidine kinase activity"/>
    <property type="evidence" value="ECO:0007669"/>
    <property type="project" value="UniProtKB-EC"/>
</dbReference>
<proteinExistence type="predicted"/>
<dbReference type="InterPro" id="IPR005467">
    <property type="entry name" value="His_kinase_dom"/>
</dbReference>
<evidence type="ECO:0000256" key="3">
    <source>
        <dbReference type="SAM" id="MobiDB-lite"/>
    </source>
</evidence>
<dbReference type="InterPro" id="IPR003594">
    <property type="entry name" value="HATPase_dom"/>
</dbReference>
<keyword evidence="7" id="KW-0418">Kinase</keyword>
<protein>
    <submittedName>
        <fullName evidence="7">Histidine kinase osmosensor</fullName>
        <ecNumber evidence="7">2.7.13.3</ecNumber>
    </submittedName>
</protein>
<dbReference type="InterPro" id="IPR001789">
    <property type="entry name" value="Sig_transdc_resp-reg_receiver"/>
</dbReference>
<dbReference type="Proteomes" id="UP001642482">
    <property type="component" value="Unassembled WGS sequence"/>
</dbReference>
<reference evidence="7 8" key="1">
    <citation type="submission" date="2024-01" db="EMBL/GenBank/DDBJ databases">
        <authorList>
            <person name="Allen C."/>
            <person name="Tagirdzhanova G."/>
        </authorList>
    </citation>
    <scope>NUCLEOTIDE SEQUENCE [LARGE SCALE GENOMIC DNA]</scope>
</reference>
<keyword evidence="4" id="KW-0472">Membrane</keyword>
<dbReference type="InterPro" id="IPR036890">
    <property type="entry name" value="HATPase_C_sf"/>
</dbReference>
<feature type="modified residue" description="4-aspartylphosphate" evidence="2">
    <location>
        <position position="1075"/>
    </location>
</feature>
<dbReference type="CDD" id="cd17546">
    <property type="entry name" value="REC_hyHK_CKI1_RcsC-like"/>
    <property type="match status" value="1"/>
</dbReference>
<feature type="compositionally biased region" description="Low complexity" evidence="3">
    <location>
        <begin position="930"/>
        <end position="946"/>
    </location>
</feature>
<keyword evidence="7" id="KW-0808">Transferase</keyword>
<sequence>MRVAIREQLAALVIIAVMVALAIVSIPTWIFVNHFVGDVESDGLALTASLKAARISSEIDLVQTTCENVASRILIQQAFNSFYAGNHSASNWALAQEDMQSALGASGFTTLFQARLYSRNTSGRATGLLNVTGSGIGSIRLPYTNPDGTAVFLGDPDLGYPPTLYPNITYNDTGLPSTIDNSTNAFIATAFPNVKLTNNGGLLLGPLIVNSSFALISLTVPVRQNTNQFLLGYMTIVASATSLIEIQTSPEGLGQTGVVLIVGPNTQWNRFNATDPASNNTYVPEDRDEFGENEVHFILPPLPSASGAERHNNYDYESGSYSDTFKMSQYPAVLDVFSEQINTVNNATATLSTTNEQGYDVAVGYARPQSTLVTWAVLVEQAHSEAYAPIVTLRKILLGTVFGTAGFVIILIFPCAHLSVKPIRELKDATEKSIAPPGYADDDELPSSGTRSSRSRISDHPWVVRLRTALGLNGIKKKRSINGREGTNGHAIFKIPGRVPERKHIITDELTELTATFNAMSDELFKQYESLDEKVAERTRELEISKKAAEAANESKTLFIANISHELKTPLNGIMGMCAVCMEEDDIVRIKQSLKTLYKSGDLLLHLLEDLLSFSKNQIGHQVSLEEREFRLGDIRSQILSIFDKQVREGRITFNVDYVGSDPLDNGIAFASAPDSENGLTHFPSAAVSERNSFDRRLPALGPAGAGRLKDMCLWGDQQRILQVIINLVSNSIKFTPAAGNVDLRIRCVGEVEHFEDSRSSSFSKSGSHRGGRPRNRLGSSSTHSQSSKNGGNGGGSISTTTGTTLYKGTASGTAISINPLDPKSVSAQHRIRERSPTPPPPGTKTFIFEFEVQDTGPGIPAHMQEKVFEPFVQGDLGLSKKFGGTGLGLSICQQLATLMGGTVTLKSTPGVGTIFTMRIPLKYVKDRASSTASSSMKSRPPSVSSADGDNRRNSFPNKNVDPNAKAKQQPVLDKQARLVGLSQPFFVANTPNAEQSKADQMAALDRAVANKAEGQARVRVLVADDNSTNIEVVSRMLKLEDIYDVTIAKDGQEAYDLVKANMEKNQRFDVIFMDIQMPNLDGLQSTRLIRKMGYSAPIVALTAFSEESNVKECMESGMDEFLSKPIRRPALKQVLQKFATIPEEPETASLTRKTTPAQTPDAAEASNAEYINEKGDHLSEAGSPVMHNRGSDRSNSDSTMVNGASTDITTPTDTADYNGDLPSGKPIEPKP</sequence>
<dbReference type="PROSITE" id="PS50109">
    <property type="entry name" value="HIS_KIN"/>
    <property type="match status" value="1"/>
</dbReference>
<feature type="compositionally biased region" description="Polar residues" evidence="3">
    <location>
        <begin position="1149"/>
        <end position="1159"/>
    </location>
</feature>
<evidence type="ECO:0000259" key="6">
    <source>
        <dbReference type="PROSITE" id="PS50110"/>
    </source>
</evidence>
<organism evidence="7 8">
    <name type="scientific">Sporothrix eucalyptigena</name>
    <dbReference type="NCBI Taxonomy" id="1812306"/>
    <lineage>
        <taxon>Eukaryota</taxon>
        <taxon>Fungi</taxon>
        <taxon>Dikarya</taxon>
        <taxon>Ascomycota</taxon>
        <taxon>Pezizomycotina</taxon>
        <taxon>Sordariomycetes</taxon>
        <taxon>Sordariomycetidae</taxon>
        <taxon>Ophiostomatales</taxon>
        <taxon>Ophiostomataceae</taxon>
        <taxon>Sporothrix</taxon>
    </lineage>
</organism>
<dbReference type="CDD" id="cd16922">
    <property type="entry name" value="HATPase_EvgS-ArcB-TorS-like"/>
    <property type="match status" value="1"/>
</dbReference>
<feature type="compositionally biased region" description="Basic residues" evidence="3">
    <location>
        <begin position="767"/>
        <end position="776"/>
    </location>
</feature>
<feature type="domain" description="Response regulatory" evidence="6">
    <location>
        <begin position="1020"/>
        <end position="1140"/>
    </location>
</feature>
<dbReference type="PROSITE" id="PS50110">
    <property type="entry name" value="RESPONSE_REGULATORY"/>
    <property type="match status" value="1"/>
</dbReference>
<feature type="region of interest" description="Disordered" evidence="3">
    <location>
        <begin position="818"/>
        <end position="844"/>
    </location>
</feature>
<keyword evidence="4" id="KW-0812">Transmembrane</keyword>
<dbReference type="InterPro" id="IPR036097">
    <property type="entry name" value="HisK_dim/P_sf"/>
</dbReference>
<dbReference type="EC" id="2.7.13.3" evidence="7"/>
<dbReference type="Gene3D" id="3.40.50.2300">
    <property type="match status" value="1"/>
</dbReference>
<comment type="caution">
    <text evidence="7">The sequence shown here is derived from an EMBL/GenBank/DDBJ whole genome shotgun (WGS) entry which is preliminary data.</text>
</comment>
<evidence type="ECO:0000256" key="1">
    <source>
        <dbReference type="ARBA" id="ARBA00022553"/>
    </source>
</evidence>
<evidence type="ECO:0000313" key="8">
    <source>
        <dbReference type="Proteomes" id="UP001642482"/>
    </source>
</evidence>
<dbReference type="InterPro" id="IPR050956">
    <property type="entry name" value="2C_system_His_kinase"/>
</dbReference>
<dbReference type="SUPFAM" id="SSF55874">
    <property type="entry name" value="ATPase domain of HSP90 chaperone/DNA topoisomerase II/histidine kinase"/>
    <property type="match status" value="1"/>
</dbReference>
<dbReference type="SUPFAM" id="SSF52172">
    <property type="entry name" value="CheY-like"/>
    <property type="match status" value="1"/>
</dbReference>
<dbReference type="Pfam" id="PF00072">
    <property type="entry name" value="Response_reg"/>
    <property type="match status" value="1"/>
</dbReference>
<feature type="region of interest" description="Disordered" evidence="3">
    <location>
        <begin position="434"/>
        <end position="456"/>
    </location>
</feature>
<dbReference type="PANTHER" id="PTHR43719:SF34">
    <property type="entry name" value="TWO-COMPONENT SYSTEM PROTEIN B"/>
    <property type="match status" value="1"/>
</dbReference>
<feature type="transmembrane region" description="Helical" evidence="4">
    <location>
        <begin position="9"/>
        <end position="32"/>
    </location>
</feature>
<feature type="region of interest" description="Disordered" evidence="3">
    <location>
        <begin position="1143"/>
        <end position="1163"/>
    </location>
</feature>
<dbReference type="EMBL" id="CAWUHD010000058">
    <property type="protein sequence ID" value="CAK7225021.1"/>
    <property type="molecule type" value="Genomic_DNA"/>
</dbReference>
<dbReference type="CDD" id="cd00082">
    <property type="entry name" value="HisKA"/>
    <property type="match status" value="1"/>
</dbReference>
<feature type="transmembrane region" description="Helical" evidence="4">
    <location>
        <begin position="396"/>
        <end position="418"/>
    </location>
</feature>
<dbReference type="SMART" id="SM00387">
    <property type="entry name" value="HATPase_c"/>
    <property type="match status" value="1"/>
</dbReference>
<dbReference type="Pfam" id="PF00512">
    <property type="entry name" value="HisKA"/>
    <property type="match status" value="1"/>
</dbReference>
<feature type="compositionally biased region" description="Polar residues" evidence="3">
    <location>
        <begin position="1197"/>
        <end position="1216"/>
    </location>
</feature>
<dbReference type="Gene3D" id="3.30.565.10">
    <property type="entry name" value="Histidine kinase-like ATPase, C-terminal domain"/>
    <property type="match status" value="1"/>
</dbReference>
<dbReference type="PANTHER" id="PTHR43719">
    <property type="entry name" value="TWO-COMPONENT HISTIDINE KINASE"/>
    <property type="match status" value="1"/>
</dbReference>
<feature type="region of interest" description="Disordered" evidence="3">
    <location>
        <begin position="757"/>
        <end position="804"/>
    </location>
</feature>
<feature type="domain" description="Histidine kinase" evidence="5">
    <location>
        <begin position="562"/>
        <end position="924"/>
    </location>
</feature>
<dbReference type="SMART" id="SM00388">
    <property type="entry name" value="HisKA"/>
    <property type="match status" value="1"/>
</dbReference>
<dbReference type="Pfam" id="PF02518">
    <property type="entry name" value="HATPase_c"/>
    <property type="match status" value="1"/>
</dbReference>
<dbReference type="PRINTS" id="PR00344">
    <property type="entry name" value="BCTRLSENSOR"/>
</dbReference>
<evidence type="ECO:0000259" key="5">
    <source>
        <dbReference type="PROSITE" id="PS50109"/>
    </source>
</evidence>
<gene>
    <name evidence="7" type="primary">SLN1</name>
    <name evidence="7" type="ORF">SEUCBS140593_005762</name>
</gene>
<evidence type="ECO:0000256" key="4">
    <source>
        <dbReference type="SAM" id="Phobius"/>
    </source>
</evidence>
<dbReference type="InterPro" id="IPR003661">
    <property type="entry name" value="HisK_dim/P_dom"/>
</dbReference>
<dbReference type="SMART" id="SM00448">
    <property type="entry name" value="REC"/>
    <property type="match status" value="1"/>
</dbReference>
<dbReference type="Gene3D" id="1.10.287.130">
    <property type="match status" value="1"/>
</dbReference>
<keyword evidence="4" id="KW-1133">Transmembrane helix</keyword>
<accession>A0ABP0C193</accession>
<dbReference type="InterPro" id="IPR004358">
    <property type="entry name" value="Sig_transdc_His_kin-like_C"/>
</dbReference>
<evidence type="ECO:0000256" key="2">
    <source>
        <dbReference type="PROSITE-ProRule" id="PRU00169"/>
    </source>
</evidence>
<evidence type="ECO:0000313" key="7">
    <source>
        <dbReference type="EMBL" id="CAK7225021.1"/>
    </source>
</evidence>